<evidence type="ECO:0000256" key="1">
    <source>
        <dbReference type="SAM" id="Phobius"/>
    </source>
</evidence>
<feature type="transmembrane region" description="Helical" evidence="1">
    <location>
        <begin position="147"/>
        <end position="165"/>
    </location>
</feature>
<evidence type="ECO:0000313" key="4">
    <source>
        <dbReference type="Proteomes" id="UP000570595"/>
    </source>
</evidence>
<feature type="transmembrane region" description="Helical" evidence="1">
    <location>
        <begin position="40"/>
        <end position="56"/>
    </location>
</feature>
<keyword evidence="1" id="KW-1133">Transmembrane helix</keyword>
<evidence type="ECO:0000313" key="5">
    <source>
        <dbReference type="Proteomes" id="UP000572268"/>
    </source>
</evidence>
<comment type="caution">
    <text evidence="2">The sequence shown here is derived from an EMBL/GenBank/DDBJ whole genome shotgun (WGS) entry which is preliminary data.</text>
</comment>
<accession>A0A7J6LRE8</accession>
<dbReference type="Proteomes" id="UP000570595">
    <property type="component" value="Unassembled WGS sequence"/>
</dbReference>
<dbReference type="EMBL" id="JABAHT010000128">
    <property type="protein sequence ID" value="KAF4664009.1"/>
    <property type="molecule type" value="Genomic_DNA"/>
</dbReference>
<reference evidence="4 5" key="1">
    <citation type="submission" date="2020-04" db="EMBL/GenBank/DDBJ databases">
        <title>Perkinsus olseni comparative genomics.</title>
        <authorList>
            <person name="Bogema D.R."/>
        </authorList>
    </citation>
    <scope>NUCLEOTIDE SEQUENCE [LARGE SCALE GENOMIC DNA]</scope>
    <source>
        <strain evidence="3">ATCC PRA-179</strain>
        <strain evidence="2">ATCC PRA-31</strain>
    </source>
</reference>
<dbReference type="OrthoDB" id="412512at2759"/>
<dbReference type="EMBL" id="JABANN010000338">
    <property type="protein sequence ID" value="KAF4661872.1"/>
    <property type="molecule type" value="Genomic_DNA"/>
</dbReference>
<sequence>MAPPSDPLRQGFYSALLTTCFKAAGFYFLLRLLLIRGDTVWASIRIALGVWLLLLLRSTQLGVYCGTTASASSTVRGIPTAFYALCIPLYAYLVASGDSELVTWGCWIVALASQIKTLWLRPEELELSWSLCAYPLYSSWRAVRPHFLLICGTSILTGLLGMLWGPQLAIHTALLQSAIEVHALLVQQIPRRLCDSLCSSAEMLSVPKPWLESQKLNSLQVWMAHYGLCRGDLTMVSNVDAYIGQVKLIMDGESSRLQLLAIGGAKRLLLRKDSIFTAESLAIASALTGILERQATAKMTKPALGEAKKPGLTPIVNEELRRAVGLYSPTIESQSDLANDVEALRLLKRMRQLGISSQIIS</sequence>
<evidence type="ECO:0000313" key="2">
    <source>
        <dbReference type="EMBL" id="KAF4661872.1"/>
    </source>
</evidence>
<name>A0A7J6LRE8_PEROL</name>
<feature type="transmembrane region" description="Helical" evidence="1">
    <location>
        <begin position="77"/>
        <end position="95"/>
    </location>
</feature>
<evidence type="ECO:0000313" key="3">
    <source>
        <dbReference type="EMBL" id="KAF4664009.1"/>
    </source>
</evidence>
<dbReference type="AlphaFoldDB" id="A0A7J6LRE8"/>
<organism evidence="2 5">
    <name type="scientific">Perkinsus olseni</name>
    <name type="common">Perkinsus atlanticus</name>
    <dbReference type="NCBI Taxonomy" id="32597"/>
    <lineage>
        <taxon>Eukaryota</taxon>
        <taxon>Sar</taxon>
        <taxon>Alveolata</taxon>
        <taxon>Perkinsozoa</taxon>
        <taxon>Perkinsea</taxon>
        <taxon>Perkinsida</taxon>
        <taxon>Perkinsidae</taxon>
        <taxon>Perkinsus</taxon>
    </lineage>
</organism>
<proteinExistence type="predicted"/>
<feature type="transmembrane region" description="Helical" evidence="1">
    <location>
        <begin position="12"/>
        <end position="34"/>
    </location>
</feature>
<gene>
    <name evidence="2" type="ORF">FOL46_005550</name>
    <name evidence="3" type="ORF">FOZ61_001190</name>
</gene>
<dbReference type="Proteomes" id="UP000572268">
    <property type="component" value="Unassembled WGS sequence"/>
</dbReference>
<protein>
    <submittedName>
        <fullName evidence="2">Uncharacterized protein</fullName>
    </submittedName>
</protein>
<keyword evidence="1" id="KW-0472">Membrane</keyword>
<keyword evidence="1" id="KW-0812">Transmembrane</keyword>